<reference evidence="2 3" key="1">
    <citation type="journal article" date="2024" name="IMA Fungus">
        <title>Apiospora arundinis, a panoply of carbohydrate-active enzymes and secondary metabolites.</title>
        <authorList>
            <person name="Sorensen T."/>
            <person name="Petersen C."/>
            <person name="Muurmann A.T."/>
            <person name="Christiansen J.V."/>
            <person name="Brundto M.L."/>
            <person name="Overgaard C.K."/>
            <person name="Boysen A.T."/>
            <person name="Wollenberg R.D."/>
            <person name="Larsen T.O."/>
            <person name="Sorensen J.L."/>
            <person name="Nielsen K.L."/>
            <person name="Sondergaard T.E."/>
        </authorList>
    </citation>
    <scope>NUCLEOTIDE SEQUENCE [LARGE SCALE GENOMIC DNA]</scope>
    <source>
        <strain evidence="2 3">AAU 773</strain>
    </source>
</reference>
<feature type="compositionally biased region" description="Polar residues" evidence="1">
    <location>
        <begin position="155"/>
        <end position="185"/>
    </location>
</feature>
<keyword evidence="3" id="KW-1185">Reference proteome</keyword>
<organism evidence="2 3">
    <name type="scientific">Apiospora arundinis</name>
    <dbReference type="NCBI Taxonomy" id="335852"/>
    <lineage>
        <taxon>Eukaryota</taxon>
        <taxon>Fungi</taxon>
        <taxon>Dikarya</taxon>
        <taxon>Ascomycota</taxon>
        <taxon>Pezizomycotina</taxon>
        <taxon>Sordariomycetes</taxon>
        <taxon>Xylariomycetidae</taxon>
        <taxon>Amphisphaeriales</taxon>
        <taxon>Apiosporaceae</taxon>
        <taxon>Apiospora</taxon>
    </lineage>
</organism>
<evidence type="ECO:0000256" key="1">
    <source>
        <dbReference type="SAM" id="MobiDB-lite"/>
    </source>
</evidence>
<comment type="caution">
    <text evidence="2">The sequence shown here is derived from an EMBL/GenBank/DDBJ whole genome shotgun (WGS) entry which is preliminary data.</text>
</comment>
<name>A0ABR2I3G7_9PEZI</name>
<accession>A0ABR2I3G7</accession>
<gene>
    <name evidence="2" type="ORF">PGQ11_012839</name>
</gene>
<protein>
    <submittedName>
        <fullName evidence="2">Uncharacterized protein</fullName>
    </submittedName>
</protein>
<feature type="region of interest" description="Disordered" evidence="1">
    <location>
        <begin position="341"/>
        <end position="422"/>
    </location>
</feature>
<feature type="region of interest" description="Disordered" evidence="1">
    <location>
        <begin position="155"/>
        <end position="186"/>
    </location>
</feature>
<evidence type="ECO:0000313" key="2">
    <source>
        <dbReference type="EMBL" id="KAK8856927.1"/>
    </source>
</evidence>
<proteinExistence type="predicted"/>
<sequence>MSTLDRDYFLSIWQKGCDWLVENAGGHEPLIGTLRAIISEEVSGLNETRVTRSNLLWSVTAKLWSHVIGDDQLGERRPPLQGSAADADMLDYATIRDATIAPYGKVDELIYALMQVSVDKRPSVSFSSVSTWTHGGLAESLWAKPSHTTSALATTQTSVANPDIQTKHGSGSEPTVGQATTNRPQATEPVLKLALPSLGNPPMHPAACNSYEVKLPPEINVAKFVVPYMAIIGKLLGVSIHILKGQNAVKIRAHKAKIDRGLGKEVYEFDNEYKARRAYDIFLQWTADMYQNEEARDLAQFVQGVLAKEADEMRIRSKRIAEFIDEKVNVQCRVARPVENPENSYFFTPKPGSALSKHKSHPELRSETRTSLGDNCKADPSGQRTMGGHDVGSWGSRAAQGDSTGLGISIDDSHHDAAGGSQEFKQRVEDIWELATYDEATDSLDDMWHYRGRFEELGEQMLGGQISMQHFFQEMHTAFFSGHYSGGDFGEKFEASIRVVQNLLLLVLEQTELDHTEARKQIAHLTRSLRLDAGRHHLRNKRRRVDEASRVIGREDKLTIQPRKRRKDHKTLYAADSQDANSQALPKPTESLDYIKVKVEEDETAGCVSFEAIPRQDTVKALEYIKGEVGVESG</sequence>
<dbReference type="Proteomes" id="UP001390339">
    <property type="component" value="Unassembled WGS sequence"/>
</dbReference>
<dbReference type="EMBL" id="JAPCWZ010000007">
    <property type="protein sequence ID" value="KAK8856927.1"/>
    <property type="molecule type" value="Genomic_DNA"/>
</dbReference>
<evidence type="ECO:0000313" key="3">
    <source>
        <dbReference type="Proteomes" id="UP001390339"/>
    </source>
</evidence>